<dbReference type="InterPro" id="IPR000639">
    <property type="entry name" value="Epox_hydrolase-like"/>
</dbReference>
<evidence type="ECO:0000259" key="2">
    <source>
        <dbReference type="Pfam" id="PF00561"/>
    </source>
</evidence>
<dbReference type="GO" id="GO:0016787">
    <property type="term" value="F:hydrolase activity"/>
    <property type="evidence" value="ECO:0007669"/>
    <property type="project" value="UniProtKB-KW"/>
</dbReference>
<comment type="caution">
    <text evidence="3">The sequence shown here is derived from an EMBL/GenBank/DDBJ whole genome shotgun (WGS) entry which is preliminary data.</text>
</comment>
<dbReference type="Proteomes" id="UP000445000">
    <property type="component" value="Unassembled WGS sequence"/>
</dbReference>
<accession>A0A829YP91</accession>
<dbReference type="Gene3D" id="3.40.50.1820">
    <property type="entry name" value="alpha/beta hydrolase"/>
    <property type="match status" value="1"/>
</dbReference>
<dbReference type="PANTHER" id="PTHR43798">
    <property type="entry name" value="MONOACYLGLYCEROL LIPASE"/>
    <property type="match status" value="1"/>
</dbReference>
<dbReference type="PRINTS" id="PR00412">
    <property type="entry name" value="EPOXHYDRLASE"/>
</dbReference>
<dbReference type="AlphaFoldDB" id="A0A829YP91"/>
<evidence type="ECO:0000313" key="3">
    <source>
        <dbReference type="EMBL" id="GFE84652.1"/>
    </source>
</evidence>
<protein>
    <submittedName>
        <fullName evidence="3">2,6-dioxo-6-phenylhexa-3-enoate hydrolase</fullName>
    </submittedName>
</protein>
<dbReference type="PANTHER" id="PTHR43798:SF31">
    <property type="entry name" value="AB HYDROLASE SUPERFAMILY PROTEIN YCLE"/>
    <property type="match status" value="1"/>
</dbReference>
<organism evidence="3 4">
    <name type="scientific">Steroidobacter agaridevorans</name>
    <dbReference type="NCBI Taxonomy" id="2695856"/>
    <lineage>
        <taxon>Bacteria</taxon>
        <taxon>Pseudomonadati</taxon>
        <taxon>Pseudomonadota</taxon>
        <taxon>Gammaproteobacteria</taxon>
        <taxon>Steroidobacterales</taxon>
        <taxon>Steroidobacteraceae</taxon>
        <taxon>Steroidobacter</taxon>
    </lineage>
</organism>
<dbReference type="RefSeq" id="WP_161816234.1">
    <property type="nucleotide sequence ID" value="NZ_BLJN01000009.1"/>
</dbReference>
<dbReference type="GO" id="GO:0016020">
    <property type="term" value="C:membrane"/>
    <property type="evidence" value="ECO:0007669"/>
    <property type="project" value="TreeGrafter"/>
</dbReference>
<name>A0A829YP91_9GAMM</name>
<dbReference type="InterPro" id="IPR000073">
    <property type="entry name" value="AB_hydrolase_1"/>
</dbReference>
<feature type="domain" description="AB hydrolase-1" evidence="2">
    <location>
        <begin position="33"/>
        <end position="264"/>
    </location>
</feature>
<dbReference type="InterPro" id="IPR050266">
    <property type="entry name" value="AB_hydrolase_sf"/>
</dbReference>
<reference evidence="4" key="1">
    <citation type="submission" date="2020-01" db="EMBL/GenBank/DDBJ databases">
        <title>'Steroidobacter agaridevorans' sp. nov., agar-degrading bacteria isolated from rhizosphere soils.</title>
        <authorList>
            <person name="Ikenaga M."/>
            <person name="Kataoka M."/>
            <person name="Murouchi A."/>
            <person name="Katsuragi S."/>
            <person name="Sakai M."/>
        </authorList>
    </citation>
    <scope>NUCLEOTIDE SEQUENCE [LARGE SCALE GENOMIC DNA]</scope>
    <source>
        <strain evidence="4">YU21-B</strain>
    </source>
</reference>
<keyword evidence="4" id="KW-1185">Reference proteome</keyword>
<gene>
    <name evidence="3" type="ORF">GCM10011487_66520</name>
</gene>
<keyword evidence="1 3" id="KW-0378">Hydrolase</keyword>
<proteinExistence type="predicted"/>
<sequence>MSSLGTEVAVKQERISAAGIDTSYLVCGDGPDVILLHGSGPGVSAAANWQNVLPLLGREYRVYAPDIVGFGDTERPADASYDIKLWSRHLIGFMDALGLQQAALVGNSFGGGLSLAVALRHPQRVSHLVLMGTPAGEFEQTAGLRSAYDYEPSMANMAAMLRMFPYDSRWVTAEMIETRHEASLRHGGQAAFRKLIPPPNPSGPTIVRGVPEASLRTIQQPTLVLHGREDRVVPLQCAQLLLQALPNCELHAFGQCGHWVQIEKQSRFVALLRQFLRTTEDRPCP</sequence>
<dbReference type="EMBL" id="BLJN01000009">
    <property type="protein sequence ID" value="GFE84652.1"/>
    <property type="molecule type" value="Genomic_DNA"/>
</dbReference>
<evidence type="ECO:0000313" key="4">
    <source>
        <dbReference type="Proteomes" id="UP000445000"/>
    </source>
</evidence>
<dbReference type="InterPro" id="IPR029058">
    <property type="entry name" value="AB_hydrolase_fold"/>
</dbReference>
<dbReference type="SUPFAM" id="SSF53474">
    <property type="entry name" value="alpha/beta-Hydrolases"/>
    <property type="match status" value="1"/>
</dbReference>
<dbReference type="Pfam" id="PF00561">
    <property type="entry name" value="Abhydrolase_1"/>
    <property type="match status" value="1"/>
</dbReference>
<evidence type="ECO:0000256" key="1">
    <source>
        <dbReference type="ARBA" id="ARBA00022801"/>
    </source>
</evidence>
<dbReference type="PRINTS" id="PR00111">
    <property type="entry name" value="ABHYDROLASE"/>
</dbReference>